<name>A0A8K0WMQ2_9HYPO</name>
<keyword evidence="3 6" id="KW-0812">Transmembrane</keyword>
<evidence type="ECO:0000313" key="9">
    <source>
        <dbReference type="Proteomes" id="UP000813444"/>
    </source>
</evidence>
<dbReference type="EMBL" id="JAGPNK010000012">
    <property type="protein sequence ID" value="KAH7310788.1"/>
    <property type="molecule type" value="Genomic_DNA"/>
</dbReference>
<dbReference type="Pfam" id="PF07690">
    <property type="entry name" value="MFS_1"/>
    <property type="match status" value="1"/>
</dbReference>
<comment type="caution">
    <text evidence="8">The sequence shown here is derived from an EMBL/GenBank/DDBJ whole genome shotgun (WGS) entry which is preliminary data.</text>
</comment>
<reference evidence="8" key="1">
    <citation type="journal article" date="2021" name="Nat. Commun.">
        <title>Genetic determinants of endophytism in the Arabidopsis root mycobiome.</title>
        <authorList>
            <person name="Mesny F."/>
            <person name="Miyauchi S."/>
            <person name="Thiergart T."/>
            <person name="Pickel B."/>
            <person name="Atanasova L."/>
            <person name="Karlsson M."/>
            <person name="Huettel B."/>
            <person name="Barry K.W."/>
            <person name="Haridas S."/>
            <person name="Chen C."/>
            <person name="Bauer D."/>
            <person name="Andreopoulos W."/>
            <person name="Pangilinan J."/>
            <person name="LaButti K."/>
            <person name="Riley R."/>
            <person name="Lipzen A."/>
            <person name="Clum A."/>
            <person name="Drula E."/>
            <person name="Henrissat B."/>
            <person name="Kohler A."/>
            <person name="Grigoriev I.V."/>
            <person name="Martin F.M."/>
            <person name="Hacquard S."/>
        </authorList>
    </citation>
    <scope>NUCLEOTIDE SEQUENCE</scope>
    <source>
        <strain evidence="8">MPI-CAGE-CH-0235</strain>
    </source>
</reference>
<feature type="transmembrane region" description="Helical" evidence="6">
    <location>
        <begin position="392"/>
        <end position="410"/>
    </location>
</feature>
<dbReference type="InterPro" id="IPR036259">
    <property type="entry name" value="MFS_trans_sf"/>
</dbReference>
<keyword evidence="9" id="KW-1185">Reference proteome</keyword>
<dbReference type="PANTHER" id="PTHR23504:SF15">
    <property type="entry name" value="MAJOR FACILITATOR SUPERFAMILY (MFS) PROFILE DOMAIN-CONTAINING PROTEIN"/>
    <property type="match status" value="1"/>
</dbReference>
<dbReference type="OrthoDB" id="10262656at2759"/>
<organism evidence="8 9">
    <name type="scientific">Stachybotrys elegans</name>
    <dbReference type="NCBI Taxonomy" id="80388"/>
    <lineage>
        <taxon>Eukaryota</taxon>
        <taxon>Fungi</taxon>
        <taxon>Dikarya</taxon>
        <taxon>Ascomycota</taxon>
        <taxon>Pezizomycotina</taxon>
        <taxon>Sordariomycetes</taxon>
        <taxon>Hypocreomycetidae</taxon>
        <taxon>Hypocreales</taxon>
        <taxon>Stachybotryaceae</taxon>
        <taxon>Stachybotrys</taxon>
    </lineage>
</organism>
<gene>
    <name evidence="8" type="ORF">B0I35DRAFT_470565</name>
</gene>
<feature type="transmembrane region" description="Helical" evidence="6">
    <location>
        <begin position="329"/>
        <end position="351"/>
    </location>
</feature>
<dbReference type="PROSITE" id="PS50850">
    <property type="entry name" value="MFS"/>
    <property type="match status" value="1"/>
</dbReference>
<feature type="transmembrane region" description="Helical" evidence="6">
    <location>
        <begin position="123"/>
        <end position="147"/>
    </location>
</feature>
<keyword evidence="4 6" id="KW-1133">Transmembrane helix</keyword>
<feature type="domain" description="Major facilitator superfamily (MFS) profile" evidence="7">
    <location>
        <begin position="1"/>
        <end position="480"/>
    </location>
</feature>
<dbReference type="GO" id="GO:0016020">
    <property type="term" value="C:membrane"/>
    <property type="evidence" value="ECO:0007669"/>
    <property type="project" value="UniProtKB-SubCell"/>
</dbReference>
<comment type="subcellular location">
    <subcellularLocation>
        <location evidence="1">Membrane</location>
        <topology evidence="1">Multi-pass membrane protein</topology>
    </subcellularLocation>
</comment>
<feature type="transmembrane region" description="Helical" evidence="6">
    <location>
        <begin position="358"/>
        <end position="377"/>
    </location>
</feature>
<evidence type="ECO:0000256" key="1">
    <source>
        <dbReference type="ARBA" id="ARBA00004141"/>
    </source>
</evidence>
<evidence type="ECO:0000256" key="2">
    <source>
        <dbReference type="ARBA" id="ARBA00022448"/>
    </source>
</evidence>
<dbReference type="Proteomes" id="UP000813444">
    <property type="component" value="Unassembled WGS sequence"/>
</dbReference>
<dbReference type="GO" id="GO:0022857">
    <property type="term" value="F:transmembrane transporter activity"/>
    <property type="evidence" value="ECO:0007669"/>
    <property type="project" value="InterPro"/>
</dbReference>
<accession>A0A8K0WMQ2</accession>
<dbReference type="SUPFAM" id="SSF103473">
    <property type="entry name" value="MFS general substrate transporter"/>
    <property type="match status" value="1"/>
</dbReference>
<feature type="transmembrane region" description="Helical" evidence="6">
    <location>
        <begin position="31"/>
        <end position="54"/>
    </location>
</feature>
<evidence type="ECO:0000256" key="4">
    <source>
        <dbReference type="ARBA" id="ARBA00022989"/>
    </source>
</evidence>
<evidence type="ECO:0000256" key="6">
    <source>
        <dbReference type="SAM" id="Phobius"/>
    </source>
</evidence>
<proteinExistence type="predicted"/>
<feature type="transmembrane region" description="Helical" evidence="6">
    <location>
        <begin position="167"/>
        <end position="190"/>
    </location>
</feature>
<dbReference type="AlphaFoldDB" id="A0A8K0WMQ2"/>
<dbReference type="InterPro" id="IPR020846">
    <property type="entry name" value="MFS_dom"/>
</dbReference>
<keyword evidence="5 6" id="KW-0472">Membrane</keyword>
<evidence type="ECO:0000256" key="5">
    <source>
        <dbReference type="ARBA" id="ARBA00023136"/>
    </source>
</evidence>
<dbReference type="PANTHER" id="PTHR23504">
    <property type="entry name" value="MAJOR FACILITATOR SUPERFAMILY DOMAIN-CONTAINING PROTEIN 10"/>
    <property type="match status" value="1"/>
</dbReference>
<dbReference type="InterPro" id="IPR011701">
    <property type="entry name" value="MFS"/>
</dbReference>
<dbReference type="Gene3D" id="1.20.1250.20">
    <property type="entry name" value="MFS general substrate transporter like domains"/>
    <property type="match status" value="1"/>
</dbReference>
<feature type="transmembrane region" description="Helical" evidence="6">
    <location>
        <begin position="445"/>
        <end position="468"/>
    </location>
</feature>
<evidence type="ECO:0000313" key="8">
    <source>
        <dbReference type="EMBL" id="KAH7310788.1"/>
    </source>
</evidence>
<evidence type="ECO:0000259" key="7">
    <source>
        <dbReference type="PROSITE" id="PS50850"/>
    </source>
</evidence>
<keyword evidence="2" id="KW-0813">Transport</keyword>
<sequence>MRATEAIAWTSIFPYVYDMVRSMDEVDDAQIPYYAGLLISVYTFAEFLSGILWAKVSDHICRRATLLIGSVCGMTTAISFGFSRSIAFATAARAFGGLFNPNVGIVQTCVAESVHHKEQQVKAFSFVTFIRTLGNLIGPILGGFLANPVLLYPSLFPQHSVWAEYKFLLPNLVVASLQVISFATAFLFLLETHQGMLKRSGLGLEIGSRIVRCIMGKCTGQPSRGESSGYVPLENIPADVELQDIHAEEDYESRSAPQPTPWMKIPSKQSLLQILAVGLLAFHKVSSDALMPAFLAAPTALPHDSTSSHERSPFDPAGGFGYSSHQVGLILLSQAIVAVIMQATVVPLAVGKLGALKAYRIAVGIYPTMYVLTPFLPNLESPLPTLLVTLDLWAKVLLSSVGYICSAILITNTTADKGDLAFVNGASASFSCLTRSAGPLITGKLFALGLRAGFPFIAFWTLGLVALIEFVESFMLVEHS</sequence>
<protein>
    <submittedName>
        <fullName evidence="8">Major facilitator superfamily domain-containing protein</fullName>
    </submittedName>
</protein>
<evidence type="ECO:0000256" key="3">
    <source>
        <dbReference type="ARBA" id="ARBA00022692"/>
    </source>
</evidence>